<evidence type="ECO:0000256" key="4">
    <source>
        <dbReference type="ARBA" id="ARBA00022989"/>
    </source>
</evidence>
<feature type="non-terminal residue" evidence="7">
    <location>
        <position position="234"/>
    </location>
</feature>
<dbReference type="PANTHER" id="PTHR48020:SF25">
    <property type="entry name" value="SUGAR TRANSPORTER, PUTATIVE (AFU_ORTHOLOGUE AFUA_7G05830)-RELATED"/>
    <property type="match status" value="1"/>
</dbReference>
<sequence>YPPPRGSRKPEIIDHEHQTSSSTASRRSSHVDPSLQALKTANAKLANPLRGVSREQLIRDAERFAEEKELNHLSAELQKGALVAQDPEAFESIDLLSEDDEYHLRRETTHRYHQTGALYYVRSEFSLGRWYASVPRNRNAAIASFVVMFDTYTKGTLWGQHRYVHIGQQFCGVNVIAYYSSAVFFQPGFSRIASLLSSFGFGLINFLFATTHLPDDGISFYALFCSWHLSPYHW</sequence>
<reference evidence="7" key="1">
    <citation type="submission" date="2023-03" db="EMBL/GenBank/DDBJ databases">
        <title>Massive genome expansion in bonnet fungi (Mycena s.s.) driven by repeated elements and novel gene families across ecological guilds.</title>
        <authorList>
            <consortium name="Lawrence Berkeley National Laboratory"/>
            <person name="Harder C.B."/>
            <person name="Miyauchi S."/>
            <person name="Viragh M."/>
            <person name="Kuo A."/>
            <person name="Thoen E."/>
            <person name="Andreopoulos B."/>
            <person name="Lu D."/>
            <person name="Skrede I."/>
            <person name="Drula E."/>
            <person name="Henrissat B."/>
            <person name="Morin E."/>
            <person name="Kohler A."/>
            <person name="Barry K."/>
            <person name="LaButti K."/>
            <person name="Morin E."/>
            <person name="Salamov A."/>
            <person name="Lipzen A."/>
            <person name="Mereny Z."/>
            <person name="Hegedus B."/>
            <person name="Baldrian P."/>
            <person name="Stursova M."/>
            <person name="Weitz H."/>
            <person name="Taylor A."/>
            <person name="Grigoriev I.V."/>
            <person name="Nagy L.G."/>
            <person name="Martin F."/>
            <person name="Kauserud H."/>
        </authorList>
    </citation>
    <scope>NUCLEOTIDE SEQUENCE</scope>
    <source>
        <strain evidence="7">CBHHK200</strain>
    </source>
</reference>
<dbReference type="GO" id="GO:0016020">
    <property type="term" value="C:membrane"/>
    <property type="evidence" value="ECO:0007669"/>
    <property type="project" value="UniProtKB-SubCell"/>
</dbReference>
<accession>A0AAD6S9Q5</accession>
<dbReference type="EMBL" id="JARJCM010000180">
    <property type="protein sequence ID" value="KAJ7023869.1"/>
    <property type="molecule type" value="Genomic_DNA"/>
</dbReference>
<comment type="caution">
    <text evidence="7">The sequence shown here is derived from an EMBL/GenBank/DDBJ whole genome shotgun (WGS) entry which is preliminary data.</text>
</comment>
<evidence type="ECO:0000256" key="1">
    <source>
        <dbReference type="ARBA" id="ARBA00004370"/>
    </source>
</evidence>
<feature type="non-terminal residue" evidence="7">
    <location>
        <position position="1"/>
    </location>
</feature>
<organism evidence="7 8">
    <name type="scientific">Mycena alexandri</name>
    <dbReference type="NCBI Taxonomy" id="1745969"/>
    <lineage>
        <taxon>Eukaryota</taxon>
        <taxon>Fungi</taxon>
        <taxon>Dikarya</taxon>
        <taxon>Basidiomycota</taxon>
        <taxon>Agaricomycotina</taxon>
        <taxon>Agaricomycetes</taxon>
        <taxon>Agaricomycetidae</taxon>
        <taxon>Agaricales</taxon>
        <taxon>Marasmiineae</taxon>
        <taxon>Mycenaceae</taxon>
        <taxon>Mycena</taxon>
    </lineage>
</organism>
<keyword evidence="5" id="KW-0472">Membrane</keyword>
<dbReference type="GO" id="GO:0022857">
    <property type="term" value="F:transmembrane transporter activity"/>
    <property type="evidence" value="ECO:0007669"/>
    <property type="project" value="InterPro"/>
</dbReference>
<dbReference type="Pfam" id="PF00083">
    <property type="entry name" value="Sugar_tr"/>
    <property type="match status" value="1"/>
</dbReference>
<dbReference type="InterPro" id="IPR036259">
    <property type="entry name" value="MFS_trans_sf"/>
</dbReference>
<evidence type="ECO:0000313" key="8">
    <source>
        <dbReference type="Proteomes" id="UP001218188"/>
    </source>
</evidence>
<evidence type="ECO:0000256" key="5">
    <source>
        <dbReference type="ARBA" id="ARBA00023136"/>
    </source>
</evidence>
<dbReference type="Proteomes" id="UP001218188">
    <property type="component" value="Unassembled WGS sequence"/>
</dbReference>
<keyword evidence="4" id="KW-1133">Transmembrane helix</keyword>
<keyword evidence="2" id="KW-0813">Transport</keyword>
<evidence type="ECO:0000256" key="6">
    <source>
        <dbReference type="SAM" id="MobiDB-lite"/>
    </source>
</evidence>
<evidence type="ECO:0000256" key="3">
    <source>
        <dbReference type="ARBA" id="ARBA00022692"/>
    </source>
</evidence>
<dbReference type="PANTHER" id="PTHR48020">
    <property type="entry name" value="PROTON MYO-INOSITOL COTRANSPORTER"/>
    <property type="match status" value="1"/>
</dbReference>
<evidence type="ECO:0000256" key="2">
    <source>
        <dbReference type="ARBA" id="ARBA00022448"/>
    </source>
</evidence>
<comment type="subcellular location">
    <subcellularLocation>
        <location evidence="1">Membrane</location>
    </subcellularLocation>
</comment>
<gene>
    <name evidence="7" type="ORF">C8F04DRAFT_174813</name>
</gene>
<feature type="region of interest" description="Disordered" evidence="6">
    <location>
        <begin position="1"/>
        <end position="33"/>
    </location>
</feature>
<name>A0AAD6S9Q5_9AGAR</name>
<dbReference type="InterPro" id="IPR005828">
    <property type="entry name" value="MFS_sugar_transport-like"/>
</dbReference>
<proteinExistence type="predicted"/>
<dbReference type="Gene3D" id="1.20.1250.20">
    <property type="entry name" value="MFS general substrate transporter like domains"/>
    <property type="match status" value="1"/>
</dbReference>
<dbReference type="AlphaFoldDB" id="A0AAD6S9Q5"/>
<dbReference type="InterPro" id="IPR050814">
    <property type="entry name" value="Myo-inositol_Transporter"/>
</dbReference>
<feature type="compositionally biased region" description="Basic and acidic residues" evidence="6">
    <location>
        <begin position="8"/>
        <end position="18"/>
    </location>
</feature>
<keyword evidence="8" id="KW-1185">Reference proteome</keyword>
<protein>
    <submittedName>
        <fullName evidence="7">Uncharacterized protein</fullName>
    </submittedName>
</protein>
<keyword evidence="3" id="KW-0812">Transmembrane</keyword>
<evidence type="ECO:0000313" key="7">
    <source>
        <dbReference type="EMBL" id="KAJ7023869.1"/>
    </source>
</evidence>